<organism evidence="2 3">
    <name type="scientific">Batillaria attramentaria</name>
    <dbReference type="NCBI Taxonomy" id="370345"/>
    <lineage>
        <taxon>Eukaryota</taxon>
        <taxon>Metazoa</taxon>
        <taxon>Spiralia</taxon>
        <taxon>Lophotrochozoa</taxon>
        <taxon>Mollusca</taxon>
        <taxon>Gastropoda</taxon>
        <taxon>Caenogastropoda</taxon>
        <taxon>Sorbeoconcha</taxon>
        <taxon>Cerithioidea</taxon>
        <taxon>Batillariidae</taxon>
        <taxon>Batillaria</taxon>
    </lineage>
</organism>
<evidence type="ECO:0000256" key="1">
    <source>
        <dbReference type="SAM" id="MobiDB-lite"/>
    </source>
</evidence>
<dbReference type="EMBL" id="JACVVK020000152">
    <property type="protein sequence ID" value="KAK7488289.1"/>
    <property type="molecule type" value="Genomic_DNA"/>
</dbReference>
<feature type="compositionally biased region" description="Low complexity" evidence="1">
    <location>
        <begin position="459"/>
        <end position="472"/>
    </location>
</feature>
<feature type="compositionally biased region" description="Polar residues" evidence="1">
    <location>
        <begin position="430"/>
        <end position="445"/>
    </location>
</feature>
<dbReference type="CDD" id="cd23519">
    <property type="entry name" value="Abraxas-like_domain"/>
    <property type="match status" value="1"/>
</dbReference>
<dbReference type="AlphaFoldDB" id="A0ABD0KML9"/>
<dbReference type="PANTHER" id="PTHR31728:SF5">
    <property type="entry name" value="OS07G0540200 PROTEIN"/>
    <property type="match status" value="1"/>
</dbReference>
<reference evidence="2 3" key="1">
    <citation type="journal article" date="2023" name="Sci. Data">
        <title>Genome assembly of the Korean intertidal mud-creeper Batillaria attramentaria.</title>
        <authorList>
            <person name="Patra A.K."/>
            <person name="Ho P.T."/>
            <person name="Jun S."/>
            <person name="Lee S.J."/>
            <person name="Kim Y."/>
            <person name="Won Y.J."/>
        </authorList>
    </citation>
    <scope>NUCLEOTIDE SEQUENCE [LARGE SCALE GENOMIC DNA]</scope>
    <source>
        <strain evidence="2">Wonlab-2016</strain>
    </source>
</reference>
<feature type="compositionally biased region" description="Polar residues" evidence="1">
    <location>
        <begin position="510"/>
        <end position="520"/>
    </location>
</feature>
<keyword evidence="3" id="KW-1185">Reference proteome</keyword>
<sequence length="663" mass="70868">MSVFIDGATISSLFYSHSGSVGNQEGFLFGRIINHVKDHISDSQINNSQVQTYVYVSSHLPWSSEDRVYSRGGVPIMEKLGSIAGEHKGEVIGWYSFRRGTSLRMSMKEKTLHQNLADRFCPQTPDEFLFCLCVSSASSDHSTHSMDHCFATLKRAAGQIKKLPVLVTNLGDTSHTEYTTHENMSGMQMGSVRAILNDFQPQFVSPNSEDMQEVERIDNMSGVLNRSLVKLCSQVVESERKTGALEEEVSVLKEKLRQRDEERERQRQSLLNPAEPVSAANTGGSSLKEVASLYPHLPGKVNTTALGKGESVSGELGTGSTSHLGHDFFEAGRKDCGLASAGKLGPSVDELLCVSEVSTSGDVHKCDSIRLVSQPDELIDLEASSSDGQNFKIKLLENKHKSDSVENGDSVTESVATHSKAHTKDAARVQNVTTRTKTKASAQTKPSDHFSFVEGMVKSASEVSSSKKTATVPTGQTLTYSPRTTRSQVKSETVVSKQTGRDKSKLPATGSLTDGTSNMAAASPAVVNSEGTGKSPSGGASSAPHDQGGSSLRPGASNADGSGAGYPPACGEPTLGESPGPQLRSSHPDQKGSASAAAENPRDSKVSKKLDPNTFNTGRQQNKTQMTTRSGRSIAGSKDHGVHENGMNTKEEAETQRSSSPVF</sequence>
<dbReference type="PANTHER" id="PTHR31728">
    <property type="entry name" value="ABRAXAS FAMILY MEMBER"/>
    <property type="match status" value="1"/>
</dbReference>
<name>A0ABD0KML9_9CAEN</name>
<feature type="region of interest" description="Disordered" evidence="1">
    <location>
        <begin position="417"/>
        <end position="447"/>
    </location>
</feature>
<dbReference type="InterPro" id="IPR023238">
    <property type="entry name" value="FAM175"/>
</dbReference>
<gene>
    <name evidence="2" type="ORF">BaRGS_00020448</name>
</gene>
<protein>
    <submittedName>
        <fullName evidence="2">Uncharacterized protein</fullName>
    </submittedName>
</protein>
<feature type="compositionally biased region" description="Basic and acidic residues" evidence="1">
    <location>
        <begin position="600"/>
        <end position="611"/>
    </location>
</feature>
<comment type="caution">
    <text evidence="2">The sequence shown here is derived from an EMBL/GenBank/DDBJ whole genome shotgun (WGS) entry which is preliminary data.</text>
</comment>
<feature type="compositionally biased region" description="Basic and acidic residues" evidence="1">
    <location>
        <begin position="254"/>
        <end position="267"/>
    </location>
</feature>
<evidence type="ECO:0000313" key="3">
    <source>
        <dbReference type="Proteomes" id="UP001519460"/>
    </source>
</evidence>
<feature type="compositionally biased region" description="Low complexity" evidence="1">
    <location>
        <begin position="535"/>
        <end position="544"/>
    </location>
</feature>
<feature type="compositionally biased region" description="Polar residues" evidence="1">
    <location>
        <begin position="613"/>
        <end position="631"/>
    </location>
</feature>
<feature type="compositionally biased region" description="Polar residues" evidence="1">
    <location>
        <begin position="473"/>
        <end position="498"/>
    </location>
</feature>
<dbReference type="Proteomes" id="UP001519460">
    <property type="component" value="Unassembled WGS sequence"/>
</dbReference>
<dbReference type="PRINTS" id="PR02051">
    <property type="entry name" value="PROTEINF175"/>
</dbReference>
<evidence type="ECO:0000313" key="2">
    <source>
        <dbReference type="EMBL" id="KAK7488289.1"/>
    </source>
</evidence>
<proteinExistence type="predicted"/>
<feature type="region of interest" description="Disordered" evidence="1">
    <location>
        <begin position="459"/>
        <end position="663"/>
    </location>
</feature>
<dbReference type="Pfam" id="PF21125">
    <property type="entry name" value="MPN_2A_DUB_like"/>
    <property type="match status" value="1"/>
</dbReference>
<feature type="compositionally biased region" description="Basic and acidic residues" evidence="1">
    <location>
        <begin position="637"/>
        <end position="655"/>
    </location>
</feature>
<feature type="region of interest" description="Disordered" evidence="1">
    <location>
        <begin position="254"/>
        <end position="283"/>
    </location>
</feature>
<accession>A0ABD0KML9</accession>